<dbReference type="InterPro" id="IPR008884">
    <property type="entry name" value="TylF_MeTrfase"/>
</dbReference>
<dbReference type="AlphaFoldDB" id="A0A0G1C3S4"/>
<accession>A0A0G1C3S4</accession>
<gene>
    <name evidence="1" type="ORF">UV54_C0013G0012</name>
</gene>
<evidence type="ECO:0000313" key="1">
    <source>
        <dbReference type="EMBL" id="KKS80212.1"/>
    </source>
</evidence>
<evidence type="ECO:0000313" key="2">
    <source>
        <dbReference type="Proteomes" id="UP000034213"/>
    </source>
</evidence>
<sequence>MKNCLLGFGEGWRLFLLVKAAKYIKGDLAEVGVYKGRSAKIICLAKGKRPLRLFDTFAGLPSVDHRIDPDFLYKGLYSASFFEVKKYLKKYQNVYYYKGLFSRTADCVKDRKFSLVHLDVDTYKSTKDCLEFFYPRMNRGGVIVSHDYFGPAKGVAKAFDEYFQNKKEIIIKMSGSQGMITKL</sequence>
<protein>
    <recommendedName>
        <fullName evidence="3">Macrocin-O-methyltransferase</fullName>
    </recommendedName>
</protein>
<evidence type="ECO:0008006" key="3">
    <source>
        <dbReference type="Google" id="ProtNLM"/>
    </source>
</evidence>
<name>A0A0G1C3S4_9BACT</name>
<dbReference type="InterPro" id="IPR029063">
    <property type="entry name" value="SAM-dependent_MTases_sf"/>
</dbReference>
<dbReference type="Pfam" id="PF05711">
    <property type="entry name" value="TylF"/>
    <property type="match status" value="1"/>
</dbReference>
<proteinExistence type="predicted"/>
<reference evidence="1 2" key="1">
    <citation type="journal article" date="2015" name="Nature">
        <title>rRNA introns, odd ribosomes, and small enigmatic genomes across a large radiation of phyla.</title>
        <authorList>
            <person name="Brown C.T."/>
            <person name="Hug L.A."/>
            <person name="Thomas B.C."/>
            <person name="Sharon I."/>
            <person name="Castelle C.J."/>
            <person name="Singh A."/>
            <person name="Wilkins M.J."/>
            <person name="Williams K.H."/>
            <person name="Banfield J.F."/>
        </authorList>
    </citation>
    <scope>NUCLEOTIDE SEQUENCE [LARGE SCALE GENOMIC DNA]</scope>
</reference>
<dbReference type="PANTHER" id="PTHR40036:SF1">
    <property type="entry name" value="MACROCIN O-METHYLTRANSFERASE"/>
    <property type="match status" value="1"/>
</dbReference>
<dbReference type="Proteomes" id="UP000034213">
    <property type="component" value="Unassembled WGS sequence"/>
</dbReference>
<comment type="caution">
    <text evidence="1">The sequence shown here is derived from an EMBL/GenBank/DDBJ whole genome shotgun (WGS) entry which is preliminary data.</text>
</comment>
<organism evidence="1 2">
    <name type="scientific">Candidatus Beckwithbacteria bacterium GW2011_GWA2_43_10</name>
    <dbReference type="NCBI Taxonomy" id="1618369"/>
    <lineage>
        <taxon>Bacteria</taxon>
        <taxon>Candidatus Beckwithiibacteriota</taxon>
    </lineage>
</organism>
<dbReference type="PANTHER" id="PTHR40036">
    <property type="entry name" value="MACROCIN O-METHYLTRANSFERASE"/>
    <property type="match status" value="1"/>
</dbReference>
<dbReference type="STRING" id="1618369.UV54_C0013G0012"/>
<dbReference type="Gene3D" id="3.40.50.150">
    <property type="entry name" value="Vaccinia Virus protein VP39"/>
    <property type="match status" value="1"/>
</dbReference>
<dbReference type="EMBL" id="LCEW01000013">
    <property type="protein sequence ID" value="KKS80212.1"/>
    <property type="molecule type" value="Genomic_DNA"/>
</dbReference>